<evidence type="ECO:0008006" key="5">
    <source>
        <dbReference type="Google" id="ProtNLM"/>
    </source>
</evidence>
<feature type="transmembrane region" description="Helical" evidence="2">
    <location>
        <begin position="71"/>
        <end position="93"/>
    </location>
</feature>
<feature type="region of interest" description="Disordered" evidence="1">
    <location>
        <begin position="300"/>
        <end position="391"/>
    </location>
</feature>
<keyword evidence="4" id="KW-1185">Reference proteome</keyword>
<sequence>MAPPAGFAIAVEDASTTVAAALATLASPSSVVASLASVAAATTATPTSTTPTDAAAAVAALVKPSEGDCELLGNFALLVQLALGGLALLVLVYKRWKERPQRPVKIWFFDVSKQVFGSVLVHIANVFMSMLTSGRFNVQVEPASAATVAGRMLASRADDYTPNPCSFYLLNLAIDTTIGIPILIGLLKVFTLGLSYTPLGKPAESIQSGNYGSPPNAWWWLKQSLIYFCGLFGMKVVVLLIFLVFPWISRVGDWALRWTEGNEQLQIFFVMMFFPLIMNAMQYYIIDSFIKKAVGGDHERVPEEDPEWASANAAASPYDDRSGLFDSDDEEDQDSDATAKVRQSSKQLLKQDEPQEYDPDLDGDAQTIVGSSASRRHEPRVKVSRDLYPRE</sequence>
<feature type="transmembrane region" description="Helical" evidence="2">
    <location>
        <begin position="167"/>
        <end position="187"/>
    </location>
</feature>
<dbReference type="GeneID" id="39605781"/>
<comment type="caution">
    <text evidence="3">The sequence shown here is derived from an EMBL/GenBank/DDBJ whole genome shotgun (WGS) entry which is preliminary data.</text>
</comment>
<evidence type="ECO:0000313" key="3">
    <source>
        <dbReference type="EMBL" id="RNJ53245.1"/>
    </source>
</evidence>
<dbReference type="GO" id="GO:0016020">
    <property type="term" value="C:membrane"/>
    <property type="evidence" value="ECO:0007669"/>
    <property type="project" value="TreeGrafter"/>
</dbReference>
<dbReference type="PANTHER" id="PTHR31735:SF1">
    <property type="entry name" value="VACUOLAR MEMBRANE PROTEIN YPL162C"/>
    <property type="match status" value="1"/>
</dbReference>
<gene>
    <name evidence="3" type="ORF">D7B24_002092</name>
</gene>
<feature type="compositionally biased region" description="Acidic residues" evidence="1">
    <location>
        <begin position="354"/>
        <end position="363"/>
    </location>
</feature>
<dbReference type="InterPro" id="IPR022127">
    <property type="entry name" value="STIMATE/YPL162C"/>
</dbReference>
<dbReference type="Pfam" id="PF12400">
    <property type="entry name" value="STIMATE"/>
    <property type="match status" value="1"/>
</dbReference>
<accession>A0A3M9XZF6</accession>
<keyword evidence="2" id="KW-1133">Transmembrane helix</keyword>
<feature type="compositionally biased region" description="Acidic residues" evidence="1">
    <location>
        <begin position="326"/>
        <end position="335"/>
    </location>
</feature>
<feature type="compositionally biased region" description="Basic and acidic residues" evidence="1">
    <location>
        <begin position="380"/>
        <end position="391"/>
    </location>
</feature>
<keyword evidence="2" id="KW-0472">Membrane</keyword>
<dbReference type="PANTHER" id="PTHR31735">
    <property type="entry name" value="VACUOLAR MEMBRANE PROTEIN YPL162C"/>
    <property type="match status" value="1"/>
</dbReference>
<keyword evidence="2" id="KW-0812">Transmembrane</keyword>
<dbReference type="EMBL" id="RBVV01000149">
    <property type="protein sequence ID" value="RNJ53245.1"/>
    <property type="molecule type" value="Genomic_DNA"/>
</dbReference>
<dbReference type="Proteomes" id="UP000267145">
    <property type="component" value="Unassembled WGS sequence"/>
</dbReference>
<feature type="transmembrane region" description="Helical" evidence="2">
    <location>
        <begin position="225"/>
        <end position="245"/>
    </location>
</feature>
<dbReference type="RefSeq" id="XP_028491403.1">
    <property type="nucleotide sequence ID" value="XM_028636308.1"/>
</dbReference>
<evidence type="ECO:0000256" key="2">
    <source>
        <dbReference type="SAM" id="Phobius"/>
    </source>
</evidence>
<dbReference type="AlphaFoldDB" id="A0A3M9XZF6"/>
<protein>
    <recommendedName>
        <fullName evidence="5">Vacuolar membrane protein</fullName>
    </recommendedName>
</protein>
<organism evidence="3 4">
    <name type="scientific">Verticillium nonalfalfae</name>
    <dbReference type="NCBI Taxonomy" id="1051616"/>
    <lineage>
        <taxon>Eukaryota</taxon>
        <taxon>Fungi</taxon>
        <taxon>Dikarya</taxon>
        <taxon>Ascomycota</taxon>
        <taxon>Pezizomycotina</taxon>
        <taxon>Sordariomycetes</taxon>
        <taxon>Hypocreomycetidae</taxon>
        <taxon>Glomerellales</taxon>
        <taxon>Plectosphaerellaceae</taxon>
        <taxon>Verticillium</taxon>
    </lineage>
</organism>
<evidence type="ECO:0000256" key="1">
    <source>
        <dbReference type="SAM" id="MobiDB-lite"/>
    </source>
</evidence>
<name>A0A3M9XZF6_9PEZI</name>
<evidence type="ECO:0000313" key="4">
    <source>
        <dbReference type="Proteomes" id="UP000267145"/>
    </source>
</evidence>
<feature type="transmembrane region" description="Helical" evidence="2">
    <location>
        <begin position="265"/>
        <end position="286"/>
    </location>
</feature>
<proteinExistence type="predicted"/>
<dbReference type="STRING" id="1051616.A0A3M9XZF6"/>
<reference evidence="3 4" key="1">
    <citation type="submission" date="2018-10" db="EMBL/GenBank/DDBJ databases">
        <title>Genome sequence of Verticillium nonalfalfae VnAa140.</title>
        <authorList>
            <person name="Stajich J.E."/>
            <person name="Kasson M.T."/>
        </authorList>
    </citation>
    <scope>NUCLEOTIDE SEQUENCE [LARGE SCALE GENOMIC DNA]</scope>
    <source>
        <strain evidence="3 4">VnAa140</strain>
    </source>
</reference>